<comment type="caution">
    <text evidence="1">The sequence shown here is derived from an EMBL/GenBank/DDBJ whole genome shotgun (WGS) entry which is preliminary data.</text>
</comment>
<accession>A0A1V1P729</accession>
<proteinExistence type="predicted"/>
<name>A0A1V1P729_9BACT</name>
<evidence type="ECO:0000313" key="1">
    <source>
        <dbReference type="EMBL" id="ETR70594.1"/>
    </source>
</evidence>
<protein>
    <submittedName>
        <fullName evidence="1">Uncharacterized protein</fullName>
    </submittedName>
</protein>
<organism evidence="1 2">
    <name type="scientific">Candidatus Magnetoglobus multicellularis str. Araruama</name>
    <dbReference type="NCBI Taxonomy" id="890399"/>
    <lineage>
        <taxon>Bacteria</taxon>
        <taxon>Pseudomonadati</taxon>
        <taxon>Thermodesulfobacteriota</taxon>
        <taxon>Desulfobacteria</taxon>
        <taxon>Desulfobacterales</taxon>
        <taxon>Desulfobacteraceae</taxon>
        <taxon>Candidatus Magnetoglobus</taxon>
    </lineage>
</organism>
<sequence length="381" mass="41861">MNFVIIEVYLIKGVVEMKSKQIFLGIVLMLFASTSFAQNIPQKISFQGRLLDADTQKPVIAEKSFTFKIRDWIEEHKNIQVNNGLYSVTLGSITPIPLDLFNDWQANMKILVDGKEMAPNIDMVSVPYAFKAGQLDNVYVKDGNVGIGIVNPEYALHVEGASVFRGNIGFVGTHPSSYTVVNDGFRFRYNTNFFGKNYDAMVFEKTDGNAKNPDGGIAFVNRGSDGIQEAAMVIRGYGKVGIGTKEPNSYLHVQSSDINNTNLVKIDFTGGNVGNNDSSSALLRILSNSSYRPLLSLNDKCTFFSNGNIQIYGNESPRVVEVTGKRSVDSNGTFPGIVALSWHNNNNAVSDIHFGKLGRVTFGGNHTDNSYSNILYVCSIN</sequence>
<dbReference type="AlphaFoldDB" id="A0A1V1P729"/>
<dbReference type="Proteomes" id="UP000189670">
    <property type="component" value="Unassembled WGS sequence"/>
</dbReference>
<gene>
    <name evidence="1" type="ORF">OMM_03125</name>
</gene>
<reference evidence="2" key="1">
    <citation type="submission" date="2012-11" db="EMBL/GenBank/DDBJ databases">
        <authorList>
            <person name="Lucero-Rivera Y.E."/>
            <person name="Tovar-Ramirez D."/>
        </authorList>
    </citation>
    <scope>NUCLEOTIDE SEQUENCE [LARGE SCALE GENOMIC DNA]</scope>
    <source>
        <strain evidence="2">Araruama</strain>
    </source>
</reference>
<evidence type="ECO:0000313" key="2">
    <source>
        <dbReference type="Proteomes" id="UP000189670"/>
    </source>
</evidence>
<dbReference type="EMBL" id="ATBP01000399">
    <property type="protein sequence ID" value="ETR70594.1"/>
    <property type="molecule type" value="Genomic_DNA"/>
</dbReference>